<evidence type="ECO:0000256" key="6">
    <source>
        <dbReference type="ARBA" id="ARBA00022989"/>
    </source>
</evidence>
<dbReference type="RefSeq" id="WP_263412868.1">
    <property type="nucleotide sequence ID" value="NZ_BAABBH010000001.1"/>
</dbReference>
<evidence type="ECO:0000256" key="3">
    <source>
        <dbReference type="ARBA" id="ARBA00022676"/>
    </source>
</evidence>
<dbReference type="PANTHER" id="PTHR33908:SF11">
    <property type="entry name" value="MEMBRANE PROTEIN"/>
    <property type="match status" value="1"/>
</dbReference>
<feature type="transmembrane region" description="Helical" evidence="8">
    <location>
        <begin position="194"/>
        <end position="222"/>
    </location>
</feature>
<dbReference type="InterPro" id="IPR050297">
    <property type="entry name" value="LipidA_mod_glycosyltrf_83"/>
</dbReference>
<keyword evidence="7 8" id="KW-0472">Membrane</keyword>
<organism evidence="9 10">
    <name type="scientific">Terriglobus aquaticus</name>
    <dbReference type="NCBI Taxonomy" id="940139"/>
    <lineage>
        <taxon>Bacteria</taxon>
        <taxon>Pseudomonadati</taxon>
        <taxon>Acidobacteriota</taxon>
        <taxon>Terriglobia</taxon>
        <taxon>Terriglobales</taxon>
        <taxon>Acidobacteriaceae</taxon>
        <taxon>Terriglobus</taxon>
    </lineage>
</organism>
<keyword evidence="5 8" id="KW-0812">Transmembrane</keyword>
<name>A0ABW9KKY5_9BACT</name>
<keyword evidence="6 8" id="KW-1133">Transmembrane helix</keyword>
<feature type="transmembrane region" description="Helical" evidence="8">
    <location>
        <begin position="383"/>
        <end position="400"/>
    </location>
</feature>
<feature type="transmembrane region" description="Helical" evidence="8">
    <location>
        <begin position="228"/>
        <end position="247"/>
    </location>
</feature>
<evidence type="ECO:0000256" key="5">
    <source>
        <dbReference type="ARBA" id="ARBA00022692"/>
    </source>
</evidence>
<evidence type="ECO:0000256" key="4">
    <source>
        <dbReference type="ARBA" id="ARBA00022679"/>
    </source>
</evidence>
<comment type="subcellular location">
    <subcellularLocation>
        <location evidence="1">Cell membrane</location>
        <topology evidence="1">Multi-pass membrane protein</topology>
    </subcellularLocation>
</comment>
<feature type="transmembrane region" description="Helical" evidence="8">
    <location>
        <begin position="63"/>
        <end position="84"/>
    </location>
</feature>
<evidence type="ECO:0000256" key="7">
    <source>
        <dbReference type="ARBA" id="ARBA00023136"/>
    </source>
</evidence>
<reference evidence="9 10" key="1">
    <citation type="submission" date="2024-12" db="EMBL/GenBank/DDBJ databases">
        <authorList>
            <person name="Lee Y."/>
        </authorList>
    </citation>
    <scope>NUCLEOTIDE SEQUENCE [LARGE SCALE GENOMIC DNA]</scope>
    <source>
        <strain evidence="9 10">03SUJ4</strain>
    </source>
</reference>
<keyword evidence="3 9" id="KW-0328">Glycosyltransferase</keyword>
<keyword evidence="10" id="KW-1185">Reference proteome</keyword>
<evidence type="ECO:0000256" key="2">
    <source>
        <dbReference type="ARBA" id="ARBA00022475"/>
    </source>
</evidence>
<gene>
    <name evidence="9" type="ORF">ACK2TP_07535</name>
</gene>
<accession>A0ABW9KKY5</accession>
<dbReference type="PANTHER" id="PTHR33908">
    <property type="entry name" value="MANNOSYLTRANSFERASE YKCB-RELATED"/>
    <property type="match status" value="1"/>
</dbReference>
<dbReference type="GO" id="GO:0016757">
    <property type="term" value="F:glycosyltransferase activity"/>
    <property type="evidence" value="ECO:0007669"/>
    <property type="project" value="UniProtKB-KW"/>
</dbReference>
<evidence type="ECO:0000256" key="8">
    <source>
        <dbReference type="SAM" id="Phobius"/>
    </source>
</evidence>
<evidence type="ECO:0000256" key="1">
    <source>
        <dbReference type="ARBA" id="ARBA00004651"/>
    </source>
</evidence>
<feature type="transmembrane region" description="Helical" evidence="8">
    <location>
        <begin position="91"/>
        <end position="113"/>
    </location>
</feature>
<keyword evidence="2" id="KW-1003">Cell membrane</keyword>
<evidence type="ECO:0000313" key="9">
    <source>
        <dbReference type="EMBL" id="MFN2975611.1"/>
    </source>
</evidence>
<feature type="transmembrane region" description="Helical" evidence="8">
    <location>
        <begin position="163"/>
        <end position="182"/>
    </location>
</feature>
<dbReference type="Proteomes" id="UP001634747">
    <property type="component" value="Unassembled WGS sequence"/>
</dbReference>
<keyword evidence="4 9" id="KW-0808">Transferase</keyword>
<comment type="caution">
    <text evidence="9">The sequence shown here is derived from an EMBL/GenBank/DDBJ whole genome shotgun (WGS) entry which is preliminary data.</text>
</comment>
<dbReference type="EMBL" id="JBJYXY010000001">
    <property type="protein sequence ID" value="MFN2975611.1"/>
    <property type="molecule type" value="Genomic_DNA"/>
</dbReference>
<protein>
    <submittedName>
        <fullName evidence="9">ArnT family glycosyltransferase</fullName>
        <ecNumber evidence="9">2.4.-.-</ecNumber>
    </submittedName>
</protein>
<evidence type="ECO:0000313" key="10">
    <source>
        <dbReference type="Proteomes" id="UP001634747"/>
    </source>
</evidence>
<sequence>MARRLFLIGLLALLIRMVVVLAMYRDLPVSADHNEFGWEQGWIARSIALGHGFTSPFQPLDNVPTALVAPLYPYLLAGIFRVFGLYSNLSAFVALGLNALISASVVVPVYALAKEALGIWKGPARKGVQPASSPSNVWTRRVPWIAATVWALYPYSVTFSGSYLWDHTLTGALFAWTFLCALRLRQYGPSGWALWGLLYGVTALSNPSVLSLFPVLMLIAVIGGGMSVRAGLLRVFTAGAVLALVLLPWTIRNIRVLHAVVPMRDGYWGEFYAGNNDDTSETNPGWTHPGSNPAELKRYEHLGELRYMAEKREIALEHVSRKPGMFAVQCVRRFVRFWTGFWSFSPAYLRNQGLDLPNVPFCTVLTALSLIGLRTLLRLRQRASVCFLVTLLLFPLPYYLTHASVDYRQPIEPEIVVLIAFGSAELWRKWQVRRQTRQQLTQGVLVGS</sequence>
<proteinExistence type="predicted"/>
<dbReference type="EC" id="2.4.-.-" evidence="9"/>